<gene>
    <name evidence="3" type="ORF">K437DRAFT_276343</name>
</gene>
<keyword evidence="2" id="KW-0812">Transmembrane</keyword>
<sequence>MFSLFTSHIANFAHRATVTASVGLSVWGLWLTAAVWKSRRDERAIQSVAINAAGSHDEHLSPSTSAIAAAAAPTWAQEDSSKVSPPPRYPS</sequence>
<evidence type="ECO:0000313" key="4">
    <source>
        <dbReference type="Proteomes" id="UP000027361"/>
    </source>
</evidence>
<dbReference type="OrthoDB" id="2552299at2759"/>
<protein>
    <submittedName>
        <fullName evidence="3">Uncharacterized protein</fullName>
    </submittedName>
</protein>
<keyword evidence="4" id="KW-1185">Reference proteome</keyword>
<feature type="region of interest" description="Disordered" evidence="1">
    <location>
        <begin position="69"/>
        <end position="91"/>
    </location>
</feature>
<comment type="caution">
    <text evidence="3">The sequence shown here is derived from an EMBL/GenBank/DDBJ whole genome shotgun (WGS) entry which is preliminary data.</text>
</comment>
<feature type="transmembrane region" description="Helical" evidence="2">
    <location>
        <begin position="12"/>
        <end position="36"/>
    </location>
</feature>
<evidence type="ECO:0000256" key="1">
    <source>
        <dbReference type="SAM" id="MobiDB-lite"/>
    </source>
</evidence>
<dbReference type="GeneID" id="25266718"/>
<keyword evidence="2" id="KW-0472">Membrane</keyword>
<dbReference type="Proteomes" id="UP000027361">
    <property type="component" value="Unassembled WGS sequence"/>
</dbReference>
<keyword evidence="2" id="KW-1133">Transmembrane helix</keyword>
<dbReference type="AlphaFoldDB" id="A0A066VD20"/>
<dbReference type="HOGENOM" id="CLU_2428608_0_0_1"/>
<evidence type="ECO:0000313" key="3">
    <source>
        <dbReference type="EMBL" id="KDN38198.1"/>
    </source>
</evidence>
<dbReference type="RefSeq" id="XP_013240634.1">
    <property type="nucleotide sequence ID" value="XM_013385180.1"/>
</dbReference>
<reference evidence="3 4" key="1">
    <citation type="submission" date="2014-05" db="EMBL/GenBank/DDBJ databases">
        <title>Draft genome sequence of a rare smut relative, Tilletiaria anomala UBC 951.</title>
        <authorList>
            <consortium name="DOE Joint Genome Institute"/>
            <person name="Toome M."/>
            <person name="Kuo A."/>
            <person name="Henrissat B."/>
            <person name="Lipzen A."/>
            <person name="Tritt A."/>
            <person name="Yoshinaga Y."/>
            <person name="Zane M."/>
            <person name="Barry K."/>
            <person name="Grigoriev I.V."/>
            <person name="Spatafora J.W."/>
            <person name="Aimea M.C."/>
        </authorList>
    </citation>
    <scope>NUCLEOTIDE SEQUENCE [LARGE SCALE GENOMIC DNA]</scope>
    <source>
        <strain evidence="3 4">UBC 951</strain>
    </source>
</reference>
<dbReference type="InParanoid" id="A0A066VD20"/>
<organism evidence="3 4">
    <name type="scientific">Tilletiaria anomala (strain ATCC 24038 / CBS 436.72 / UBC 951)</name>
    <dbReference type="NCBI Taxonomy" id="1037660"/>
    <lineage>
        <taxon>Eukaryota</taxon>
        <taxon>Fungi</taxon>
        <taxon>Dikarya</taxon>
        <taxon>Basidiomycota</taxon>
        <taxon>Ustilaginomycotina</taxon>
        <taxon>Exobasidiomycetes</taxon>
        <taxon>Georgefischeriales</taxon>
        <taxon>Tilletiariaceae</taxon>
        <taxon>Tilletiaria</taxon>
    </lineage>
</organism>
<proteinExistence type="predicted"/>
<accession>A0A066VD20</accession>
<dbReference type="EMBL" id="JMSN01000122">
    <property type="protein sequence ID" value="KDN38198.1"/>
    <property type="molecule type" value="Genomic_DNA"/>
</dbReference>
<name>A0A066VD20_TILAU</name>
<evidence type="ECO:0000256" key="2">
    <source>
        <dbReference type="SAM" id="Phobius"/>
    </source>
</evidence>